<dbReference type="InterPro" id="IPR001969">
    <property type="entry name" value="Aspartic_peptidase_AS"/>
</dbReference>
<dbReference type="InterPro" id="IPR001878">
    <property type="entry name" value="Znf_CCHC"/>
</dbReference>
<dbReference type="GO" id="GO:0004190">
    <property type="term" value="F:aspartic-type endopeptidase activity"/>
    <property type="evidence" value="ECO:0007669"/>
    <property type="project" value="InterPro"/>
</dbReference>
<dbReference type="EMBL" id="JANEYF010001241">
    <property type="protein sequence ID" value="KAJ8965342.1"/>
    <property type="molecule type" value="Genomic_DNA"/>
</dbReference>
<evidence type="ECO:0000313" key="4">
    <source>
        <dbReference type="EMBL" id="KAJ8965342.1"/>
    </source>
</evidence>
<evidence type="ECO:0000256" key="2">
    <source>
        <dbReference type="PROSITE-ProRule" id="PRU00047"/>
    </source>
</evidence>
<dbReference type="InterPro" id="IPR036875">
    <property type="entry name" value="Znf_CCHC_sf"/>
</dbReference>
<dbReference type="EC" id="2.7.7.49" evidence="1"/>
<dbReference type="GO" id="GO:0003676">
    <property type="term" value="F:nucleic acid binding"/>
    <property type="evidence" value="ECO:0007669"/>
    <property type="project" value="InterPro"/>
</dbReference>
<dbReference type="PANTHER" id="PTHR37984:SF15">
    <property type="entry name" value="INTEGRASE CATALYTIC DOMAIN-CONTAINING PROTEIN"/>
    <property type="match status" value="1"/>
</dbReference>
<keyword evidence="5" id="KW-1185">Reference proteome</keyword>
<dbReference type="Gene3D" id="4.10.60.10">
    <property type="entry name" value="Zinc finger, CCHC-type"/>
    <property type="match status" value="1"/>
</dbReference>
<proteinExistence type="predicted"/>
<keyword evidence="2" id="KW-0863">Zinc-finger</keyword>
<dbReference type="SUPFAM" id="SSF50630">
    <property type="entry name" value="Acid proteases"/>
    <property type="match status" value="1"/>
</dbReference>
<dbReference type="Proteomes" id="UP001162156">
    <property type="component" value="Unassembled WGS sequence"/>
</dbReference>
<dbReference type="SMART" id="SM00343">
    <property type="entry name" value="ZnF_C2HC"/>
    <property type="match status" value="1"/>
</dbReference>
<evidence type="ECO:0000256" key="1">
    <source>
        <dbReference type="ARBA" id="ARBA00012493"/>
    </source>
</evidence>
<gene>
    <name evidence="4" type="ORF">NQ314_004206</name>
</gene>
<dbReference type="PROSITE" id="PS50158">
    <property type="entry name" value="ZF_CCHC"/>
    <property type="match status" value="1"/>
</dbReference>
<dbReference type="Gene3D" id="2.40.70.10">
    <property type="entry name" value="Acid Proteases"/>
    <property type="match status" value="1"/>
</dbReference>
<dbReference type="InterPro" id="IPR021109">
    <property type="entry name" value="Peptidase_aspartic_dom_sf"/>
</dbReference>
<dbReference type="Gene3D" id="1.10.340.70">
    <property type="match status" value="1"/>
</dbReference>
<dbReference type="InterPro" id="IPR050951">
    <property type="entry name" value="Retrovirus_Pol_polyprotein"/>
</dbReference>
<dbReference type="Pfam" id="PF17921">
    <property type="entry name" value="Integrase_H2C2"/>
    <property type="match status" value="1"/>
</dbReference>
<feature type="domain" description="CCHC-type" evidence="3">
    <location>
        <begin position="591"/>
        <end position="606"/>
    </location>
</feature>
<reference evidence="4" key="1">
    <citation type="journal article" date="2023" name="Insect Mol. Biol.">
        <title>Genome sequencing provides insights into the evolution of gene families encoding plant cell wall-degrading enzymes in longhorned beetles.</title>
        <authorList>
            <person name="Shin N.R."/>
            <person name="Okamura Y."/>
            <person name="Kirsch R."/>
            <person name="Pauchet Y."/>
        </authorList>
    </citation>
    <scope>NUCLEOTIDE SEQUENCE</scope>
    <source>
        <strain evidence="4">RBIC_L_NR</strain>
    </source>
</reference>
<dbReference type="SUPFAM" id="SSF57756">
    <property type="entry name" value="Retrovirus zinc finger-like domains"/>
    <property type="match status" value="1"/>
</dbReference>
<dbReference type="PROSITE" id="PS00141">
    <property type="entry name" value="ASP_PROTEASE"/>
    <property type="match status" value="1"/>
</dbReference>
<evidence type="ECO:0000313" key="5">
    <source>
        <dbReference type="Proteomes" id="UP001162156"/>
    </source>
</evidence>
<dbReference type="GO" id="GO:0003964">
    <property type="term" value="F:RNA-directed DNA polymerase activity"/>
    <property type="evidence" value="ECO:0007669"/>
    <property type="project" value="UniProtKB-EC"/>
</dbReference>
<dbReference type="Pfam" id="PF00098">
    <property type="entry name" value="zf-CCHC"/>
    <property type="match status" value="1"/>
</dbReference>
<organism evidence="4 5">
    <name type="scientific">Rhamnusium bicolor</name>
    <dbReference type="NCBI Taxonomy" id="1586634"/>
    <lineage>
        <taxon>Eukaryota</taxon>
        <taxon>Metazoa</taxon>
        <taxon>Ecdysozoa</taxon>
        <taxon>Arthropoda</taxon>
        <taxon>Hexapoda</taxon>
        <taxon>Insecta</taxon>
        <taxon>Pterygota</taxon>
        <taxon>Neoptera</taxon>
        <taxon>Endopterygota</taxon>
        <taxon>Coleoptera</taxon>
        <taxon>Polyphaga</taxon>
        <taxon>Cucujiformia</taxon>
        <taxon>Chrysomeloidea</taxon>
        <taxon>Cerambycidae</taxon>
        <taxon>Lepturinae</taxon>
        <taxon>Rhagiini</taxon>
        <taxon>Rhamnusium</taxon>
    </lineage>
</organism>
<keyword evidence="2" id="KW-0479">Metal-binding</keyword>
<feature type="non-terminal residue" evidence="4">
    <location>
        <position position="996"/>
    </location>
</feature>
<dbReference type="CDD" id="cd00303">
    <property type="entry name" value="retropepsin_like"/>
    <property type="match status" value="1"/>
</dbReference>
<accession>A0AAV8ZM07</accession>
<dbReference type="InterPro" id="IPR041588">
    <property type="entry name" value="Integrase_H2C2"/>
</dbReference>
<protein>
    <recommendedName>
        <fullName evidence="1">RNA-directed DNA polymerase</fullName>
        <ecNumber evidence="1">2.7.7.49</ecNumber>
    </recommendedName>
</protein>
<dbReference type="GO" id="GO:0008270">
    <property type="term" value="F:zinc ion binding"/>
    <property type="evidence" value="ECO:0007669"/>
    <property type="project" value="UniProtKB-KW"/>
</dbReference>
<comment type="caution">
    <text evidence="4">The sequence shown here is derived from an EMBL/GenBank/DDBJ whole genome shotgun (WGS) entry which is preliminary data.</text>
</comment>
<dbReference type="AlphaFoldDB" id="A0AAV8ZM07"/>
<evidence type="ECO:0000259" key="3">
    <source>
        <dbReference type="PROSITE" id="PS50158"/>
    </source>
</evidence>
<keyword evidence="2" id="KW-0862">Zinc</keyword>
<dbReference type="FunFam" id="1.10.340.70:FF:000001">
    <property type="entry name" value="Retrovirus-related Pol polyprotein from transposon gypsy-like Protein"/>
    <property type="match status" value="1"/>
</dbReference>
<dbReference type="PANTHER" id="PTHR37984">
    <property type="entry name" value="PROTEIN CBG26694"/>
    <property type="match status" value="1"/>
</dbReference>
<dbReference type="GO" id="GO:0006508">
    <property type="term" value="P:proteolysis"/>
    <property type="evidence" value="ECO:0007669"/>
    <property type="project" value="InterPro"/>
</dbReference>
<sequence>MEVNRLLGDELSYELRVRNAPDSGTVQEKRCRLRGLMKLERLGGSIAFVSSIDTDAELEICRNKLNELSALVHEFDTDNAINEHSRLQSRILHIINRLNHITDSRAMQFKSQLISQCAGLTAKLEDIIGNINQHKAASQSHQVSLIDAPIDLLPEVIHSVQQLNTSPVSQAPLVDEPVRVTAQPGSSHVRFEDEGMPRLNLDRSHGLSTVSQLNFVSNSPRTIVNSNETPIVIAPFPSVNASTQPRTDVQIMAHSLDPNRDRRYTHWAANLDQLEYHLPRTDPIHAHDYGNVSREVHANDTTMLGRSMGDLNLNNASASSAYHPTYRQPRMGADESSRSSFVTVSKWQVSFDGKSSVTHFLQRVEELRVASGVTKPQLLNCATILFSGATLEWFRANKSSISTWDDLVQQLKILYLSDDYEEWIMETIRNRTQRNGEKSAIFIAVIENYYNQLSHKPPESERLVTIRRRLLPYLQNKLVMHESNIRTIYDLVSAVRHIENTFLHTQKLQRSTVELGVGNRRTGNLIHALGVTESSDTILDVGETDNNTPSTGARYQVPVHSSSVPHGMMPQANDSTAPVTAIRAPSRTITCYNCNQPGHHRLNCPQPVVIRYSRSGRILNRYSCEAAQKVNPDVKIGNVLDYVLASVSGDERPYLTISVFGVNFLGLLDSGASRTVLGSRGYESFKQFNLPLLPSDVLSCSVANGQSCSVIGSYNIPICVEGKVVLINILVMPSLPHTIILGTDFWRRMGIVPNMRSGSWHFTGSPEPNILTIIKDNKLETKQANELEVLVKDIFSEIPETLDAWYSKMLEGIKNHPVRYPMWRSDGTNIFKKVRNVYPGLENPRFDWKIVVPKKYRPNIISSQHDNVTSGHAGVHKTLQRASSKYYWPKMQADIASYIRGCKVCLAHKPERKAPAGYLSGRAGITRPWELLSVDIDNPTPEYRSEILKKVFKDVRDRLDRAHQNSAKRYNLRRRHVQYNIGDRVWRKNHVISDSA</sequence>
<name>A0AAV8ZM07_9CUCU</name>